<organism evidence="1 2">
    <name type="scientific">Marmota monax</name>
    <name type="common">Woodchuck</name>
    <dbReference type="NCBI Taxonomy" id="9995"/>
    <lineage>
        <taxon>Eukaryota</taxon>
        <taxon>Metazoa</taxon>
        <taxon>Chordata</taxon>
        <taxon>Craniata</taxon>
        <taxon>Vertebrata</taxon>
        <taxon>Euteleostomi</taxon>
        <taxon>Mammalia</taxon>
        <taxon>Eutheria</taxon>
        <taxon>Euarchontoglires</taxon>
        <taxon>Glires</taxon>
        <taxon>Rodentia</taxon>
        <taxon>Sciuromorpha</taxon>
        <taxon>Sciuridae</taxon>
        <taxon>Xerinae</taxon>
        <taxon>Marmotini</taxon>
        <taxon>Marmota</taxon>
    </lineage>
</organism>
<evidence type="ECO:0000313" key="2">
    <source>
        <dbReference type="Proteomes" id="UP000335636"/>
    </source>
</evidence>
<protein>
    <submittedName>
        <fullName evidence="1">Uncharacterized protein</fullName>
    </submittedName>
</protein>
<dbReference type="EMBL" id="CABDUW010001597">
    <property type="protein sequence ID" value="VTJ82909.1"/>
    <property type="molecule type" value="Genomic_DNA"/>
</dbReference>
<keyword evidence="2" id="KW-1185">Reference proteome</keyword>
<proteinExistence type="predicted"/>
<accession>A0A5E4CP24</accession>
<evidence type="ECO:0000313" key="1">
    <source>
        <dbReference type="EMBL" id="VTJ82909.1"/>
    </source>
</evidence>
<name>A0A5E4CP24_MARMO</name>
<reference evidence="1" key="1">
    <citation type="submission" date="2019-04" db="EMBL/GenBank/DDBJ databases">
        <authorList>
            <person name="Alioto T."/>
            <person name="Alioto T."/>
        </authorList>
    </citation>
    <scope>NUCLEOTIDE SEQUENCE [LARGE SCALE GENOMIC DNA]</scope>
</reference>
<dbReference type="AlphaFoldDB" id="A0A5E4CP24"/>
<feature type="non-terminal residue" evidence="1">
    <location>
        <position position="93"/>
    </location>
</feature>
<gene>
    <name evidence="1" type="ORF">MONAX_5E046746</name>
</gene>
<sequence length="93" mass="10489">MATPSVSPVHVSVSVVVSQIFCFHLRTPDTVAETDRHMDCTMSAPQQVVLGPRSGSRASRLQWKDSISQWTEPFRQLCSSSRQYPAFTQFLYP</sequence>
<dbReference type="Proteomes" id="UP000335636">
    <property type="component" value="Unassembled WGS sequence"/>
</dbReference>
<comment type="caution">
    <text evidence="1">The sequence shown here is derived from an EMBL/GenBank/DDBJ whole genome shotgun (WGS) entry which is preliminary data.</text>
</comment>